<dbReference type="EMBL" id="PRKW01000002">
    <property type="protein sequence ID" value="PPB50276.1"/>
    <property type="molecule type" value="Genomic_DNA"/>
</dbReference>
<name>A0A2S5J0A7_9MICC</name>
<dbReference type="Gene3D" id="3.40.50.12780">
    <property type="entry name" value="N-terminal domain of ligase-like"/>
    <property type="match status" value="1"/>
</dbReference>
<comment type="caution">
    <text evidence="5">The sequence shown here is derived from an EMBL/GenBank/DDBJ whole genome shotgun (WGS) entry which is preliminary data.</text>
</comment>
<sequence>MAAEHDAGHDAGHTVFPGDDYRRLHAESLADPERFWLGAAAAVDWIRPPSMAVDGSDAPLYRWFPGASLNTSYNALDRHVDAGRGDQPALVYDSAMLDTRRTLTYAELRDEVAVFAGVLARLGVTKGDRVLVYLPMIPEAAVAMLACARIGAVHSVVFGGFAPAELAARLRDARPSAIVTADGGIEPARRVEYLPAVQEALALADAAGTPVVVKARDGFGHGVAGYQEPGTRWLDWDEAVATAEAVPPVEVAATDPLYILYTSGTTGSPKGVVRDNGGHAVALTWSMRAIFDVGPGETMLTASDVGWVVGHSYIVYGPLLAGATTVLYEGKPVGTPDAGAFGRLIEQHRVKALFTAPTALRSIRRADPTGAAVRAHDLSSLQTLFSAGERLDTGTSQWIGDVLGVPVVDNWWQTETGWPICANPRGLGGVPLKAGSPSLASPGYDVVILDPGGSPVPAGSEGSIALRLPLPPGTLTTLWGSDDRYRDAYLADFEGFYTSGDSGYVDEDGYLFVMGRTDDVINVAGHRLSTGAIEQVIAQHPAVAECAVLGLQDPVKGQRASGYVVLKAGTDLDPATLEAELVAMVRSTIGPVADFRSAVVVEALPKTRSGKILRKTMRQMAAGTAYAVPSTIEDPSVLDALEPLLRPSTAG</sequence>
<accession>A0A2S5J0A7</accession>
<feature type="domain" description="AMP-dependent synthetase/ligase" evidence="2">
    <location>
        <begin position="82"/>
        <end position="467"/>
    </location>
</feature>
<evidence type="ECO:0000259" key="2">
    <source>
        <dbReference type="Pfam" id="PF00501"/>
    </source>
</evidence>
<dbReference type="InterPro" id="IPR025110">
    <property type="entry name" value="AMP-bd_C"/>
</dbReference>
<evidence type="ECO:0000259" key="3">
    <source>
        <dbReference type="Pfam" id="PF13193"/>
    </source>
</evidence>
<proteinExistence type="inferred from homology"/>
<dbReference type="EC" id="6.2.1.17" evidence="5"/>
<dbReference type="InterPro" id="IPR000873">
    <property type="entry name" value="AMP-dep_synth/lig_dom"/>
</dbReference>
<feature type="domain" description="Acetyl-coenzyme A synthetase N-terminal" evidence="4">
    <location>
        <begin position="21"/>
        <end position="75"/>
    </location>
</feature>
<dbReference type="Proteomes" id="UP000239297">
    <property type="component" value="Unassembled WGS sequence"/>
</dbReference>
<reference evidence="5 6" key="1">
    <citation type="journal article" date="2014" name="Int. J. Syst. Evol. Microbiol.">
        <title>Arthrobacter pityocampae sp. nov., isolated from Thaumetopoea pityocampa (Lep., Thaumetopoeidae).</title>
        <authorList>
            <person name="Ince I.A."/>
            <person name="Demirbag Z."/>
            <person name="Kati H."/>
        </authorList>
    </citation>
    <scope>NUCLEOTIDE SEQUENCE [LARGE SCALE GENOMIC DNA]</scope>
    <source>
        <strain evidence="5 6">Tp2</strain>
    </source>
</reference>
<dbReference type="InterPro" id="IPR045851">
    <property type="entry name" value="AMP-bd_C_sf"/>
</dbReference>
<dbReference type="GO" id="GO:0050218">
    <property type="term" value="F:propionate-CoA ligase activity"/>
    <property type="evidence" value="ECO:0007669"/>
    <property type="project" value="UniProtKB-EC"/>
</dbReference>
<organism evidence="5 6">
    <name type="scientific">Arthrobacter pityocampae</name>
    <dbReference type="NCBI Taxonomy" id="547334"/>
    <lineage>
        <taxon>Bacteria</taxon>
        <taxon>Bacillati</taxon>
        <taxon>Actinomycetota</taxon>
        <taxon>Actinomycetes</taxon>
        <taxon>Micrococcales</taxon>
        <taxon>Micrococcaceae</taxon>
        <taxon>Arthrobacter</taxon>
    </lineage>
</organism>
<dbReference type="OrthoDB" id="9803968at2"/>
<feature type="domain" description="AMP-binding enzyme C-terminal" evidence="3">
    <location>
        <begin position="533"/>
        <end position="611"/>
    </location>
</feature>
<dbReference type="SUPFAM" id="SSF56801">
    <property type="entry name" value="Acetyl-CoA synthetase-like"/>
    <property type="match status" value="1"/>
</dbReference>
<dbReference type="Gene3D" id="3.30.300.30">
    <property type="match status" value="1"/>
</dbReference>
<comment type="similarity">
    <text evidence="1">Belongs to the ATP-dependent AMP-binding enzyme family.</text>
</comment>
<dbReference type="InterPro" id="IPR020845">
    <property type="entry name" value="AMP-binding_CS"/>
</dbReference>
<evidence type="ECO:0000313" key="6">
    <source>
        <dbReference type="Proteomes" id="UP000239297"/>
    </source>
</evidence>
<dbReference type="AlphaFoldDB" id="A0A2S5J0A7"/>
<evidence type="ECO:0000313" key="5">
    <source>
        <dbReference type="EMBL" id="PPB50276.1"/>
    </source>
</evidence>
<dbReference type="Pfam" id="PF16177">
    <property type="entry name" value="ACAS_N"/>
    <property type="match status" value="1"/>
</dbReference>
<dbReference type="InterPro" id="IPR032387">
    <property type="entry name" value="ACAS_N"/>
</dbReference>
<evidence type="ECO:0000259" key="4">
    <source>
        <dbReference type="Pfam" id="PF16177"/>
    </source>
</evidence>
<dbReference type="PROSITE" id="PS00455">
    <property type="entry name" value="AMP_BINDING"/>
    <property type="match status" value="1"/>
</dbReference>
<evidence type="ECO:0000256" key="1">
    <source>
        <dbReference type="ARBA" id="ARBA00006432"/>
    </source>
</evidence>
<dbReference type="PANTHER" id="PTHR43347">
    <property type="entry name" value="ACYL-COA SYNTHETASE"/>
    <property type="match status" value="1"/>
</dbReference>
<keyword evidence="5" id="KW-0436">Ligase</keyword>
<dbReference type="Pfam" id="PF13193">
    <property type="entry name" value="AMP-binding_C"/>
    <property type="match status" value="1"/>
</dbReference>
<gene>
    <name evidence="5" type="primary">prpE</name>
    <name evidence="5" type="synonym">yahU</name>
    <name evidence="5" type="ORF">C4K88_06395</name>
</gene>
<dbReference type="Pfam" id="PF00501">
    <property type="entry name" value="AMP-binding"/>
    <property type="match status" value="1"/>
</dbReference>
<dbReference type="PANTHER" id="PTHR43347:SF3">
    <property type="entry name" value="ACYL-COA SYNTHETASE SHORT-CHAIN FAMILY MEMBER 3, MITOCHONDRIAL"/>
    <property type="match status" value="1"/>
</dbReference>
<dbReference type="InterPro" id="IPR042099">
    <property type="entry name" value="ANL_N_sf"/>
</dbReference>
<dbReference type="RefSeq" id="WP_104120766.1">
    <property type="nucleotide sequence ID" value="NZ_PRKW01000002.1"/>
</dbReference>
<keyword evidence="6" id="KW-1185">Reference proteome</keyword>
<protein>
    <submittedName>
        <fullName evidence="5">Propionyl-CoA synthetase</fullName>
        <ecNumber evidence="5">6.2.1.17</ecNumber>
    </submittedName>
</protein>